<dbReference type="Pfam" id="PF03727">
    <property type="entry name" value="Hexokinase_2"/>
    <property type="match status" value="1"/>
</dbReference>
<dbReference type="CDD" id="cd24018">
    <property type="entry name" value="ASKHA_NBD_HK_fungi"/>
    <property type="match status" value="1"/>
</dbReference>
<dbReference type="PROSITE" id="PS51748">
    <property type="entry name" value="HEXOKINASE_2"/>
    <property type="match status" value="1"/>
</dbReference>
<dbReference type="FunFam" id="3.40.367.20:FF:000005">
    <property type="entry name" value="Phosphotransferase"/>
    <property type="match status" value="1"/>
</dbReference>
<dbReference type="PRINTS" id="PR00475">
    <property type="entry name" value="HEXOKINASE"/>
</dbReference>
<keyword evidence="6 12" id="KW-0418">Kinase</keyword>
<evidence type="ECO:0000313" key="15">
    <source>
        <dbReference type="EMBL" id="ORX47650.1"/>
    </source>
</evidence>
<keyword evidence="4 12" id="KW-0808">Transferase</keyword>
<comment type="pathway">
    <text evidence="1">Carbohydrate degradation; glycolysis; D-glyceraldehyde 3-phosphate and glycerone phosphate from D-glucose: step 1/4.</text>
</comment>
<evidence type="ECO:0000256" key="1">
    <source>
        <dbReference type="ARBA" id="ARBA00004888"/>
    </source>
</evidence>
<dbReference type="STRING" id="1754191.A0A1Y1V5F3"/>
<dbReference type="EMBL" id="MCFH01000030">
    <property type="protein sequence ID" value="ORX47650.1"/>
    <property type="molecule type" value="Genomic_DNA"/>
</dbReference>
<evidence type="ECO:0000256" key="6">
    <source>
        <dbReference type="ARBA" id="ARBA00022777"/>
    </source>
</evidence>
<evidence type="ECO:0000256" key="4">
    <source>
        <dbReference type="ARBA" id="ARBA00022679"/>
    </source>
</evidence>
<name>A0A1Y1V5F3_9FUNG</name>
<dbReference type="PANTHER" id="PTHR19443:SF16">
    <property type="entry name" value="HEXOKINASE TYPE 1-RELATED"/>
    <property type="match status" value="1"/>
</dbReference>
<dbReference type="GO" id="GO:0005524">
    <property type="term" value="F:ATP binding"/>
    <property type="evidence" value="ECO:0007669"/>
    <property type="project" value="UniProtKB-UniRule"/>
</dbReference>
<reference evidence="15 16" key="1">
    <citation type="submission" date="2016-08" db="EMBL/GenBank/DDBJ databases">
        <title>Genomes of anaerobic fungi encode conserved fungal cellulosomes for biomass hydrolysis.</title>
        <authorList>
            <consortium name="DOE Joint Genome Institute"/>
            <person name="Haitjema C.H."/>
            <person name="Gilmore S.P."/>
            <person name="Henske J.K."/>
            <person name="Solomon K.V."/>
            <person name="De Groot R."/>
            <person name="Kuo A."/>
            <person name="Mondo S.J."/>
            <person name="Salamov A.A."/>
            <person name="Labutti K."/>
            <person name="Zhao Z."/>
            <person name="Chiniquy J."/>
            <person name="Barry K."/>
            <person name="Brewer H.M."/>
            <person name="Purvine S.O."/>
            <person name="Wright A.T."/>
            <person name="Boxma B."/>
            <person name="Van Alen T."/>
            <person name="Hackstein J.H."/>
            <person name="Baker S.E."/>
            <person name="Grigoriev I.V."/>
            <person name="O'Malley M.A."/>
        </authorList>
    </citation>
    <scope>NUCLEOTIDE SEQUENCE [LARGE SCALE GENOMIC DNA]</scope>
    <source>
        <strain evidence="16">finn</strain>
    </source>
</reference>
<keyword evidence="8 12" id="KW-0324">Glycolysis</keyword>
<keyword evidence="16" id="KW-1185">Reference proteome</keyword>
<feature type="domain" description="Hexokinase N-terminal" evidence="13">
    <location>
        <begin position="37"/>
        <end position="228"/>
    </location>
</feature>
<feature type="domain" description="Hexokinase C-terminal" evidence="14">
    <location>
        <begin position="235"/>
        <end position="471"/>
    </location>
</feature>
<comment type="catalytic activity">
    <reaction evidence="11">
        <text>D-glucose + ATP = D-glucose 6-phosphate + ADP + H(+)</text>
        <dbReference type="Rhea" id="RHEA:17825"/>
        <dbReference type="ChEBI" id="CHEBI:4167"/>
        <dbReference type="ChEBI" id="CHEBI:15378"/>
        <dbReference type="ChEBI" id="CHEBI:30616"/>
        <dbReference type="ChEBI" id="CHEBI:61548"/>
        <dbReference type="ChEBI" id="CHEBI:456216"/>
        <dbReference type="EC" id="2.7.1.1"/>
    </reaction>
    <physiologicalReaction direction="left-to-right" evidence="11">
        <dbReference type="Rhea" id="RHEA:17826"/>
    </physiologicalReaction>
</comment>
<evidence type="ECO:0000256" key="8">
    <source>
        <dbReference type="ARBA" id="ARBA00023152"/>
    </source>
</evidence>
<dbReference type="InterPro" id="IPR043129">
    <property type="entry name" value="ATPase_NBD"/>
</dbReference>
<dbReference type="AlphaFoldDB" id="A0A1Y1V5F3"/>
<evidence type="ECO:0000256" key="9">
    <source>
        <dbReference type="ARBA" id="ARBA00044613"/>
    </source>
</evidence>
<sequence>MEKTFDINALREILHQNTTQNTGKYTYREIDESQVCSELEDIFIISPQRLREICKVFVKEMEAGLKSDDCTLKMIPSFVTNRPTGKEVGTYLALDLGGTNFRVCEINLEGQSKVRLRAKKFTIPDDAKTADQTVLFDFLAESIAIFIKEYNINTDNEINLGFTFSFPVQQTALNEGTILLWNKGFNCANSIGKDVVSLLAEALARKQLKVNVVALVNDTVGTLMSHAYVDPGTCVGVILGTGTNAAYVESVDAIPKWKGGPVKSNEMIINSEWGAFDNERKVLPWSKYDEQQDQEGNNPGRQTFEKMISGMYLGEIVRLVCKDLIERKILFGGMSSTEMDTPGKFETAYMSRIERDHTSELTDTKMVLQEILKIPYVAPRDRRIVRRICELVAIRAARLAACGVAAVVTKMNRVDTGCTVAIDGSVYEHYPHFDNRMRDALHELFGMFSENVSLQLGKDGSGIGAAVIAALADK</sequence>
<dbReference type="Gene3D" id="3.30.420.40">
    <property type="match status" value="1"/>
</dbReference>
<comment type="pathway">
    <text evidence="2">Carbohydrate metabolism; hexose metabolism.</text>
</comment>
<dbReference type="SUPFAM" id="SSF53067">
    <property type="entry name" value="Actin-like ATPase domain"/>
    <property type="match status" value="2"/>
</dbReference>
<evidence type="ECO:0000259" key="14">
    <source>
        <dbReference type="Pfam" id="PF03727"/>
    </source>
</evidence>
<dbReference type="UniPathway" id="UPA00109">
    <property type="reaction ID" value="UER00180"/>
</dbReference>
<evidence type="ECO:0000256" key="10">
    <source>
        <dbReference type="ARBA" id="ARBA00047905"/>
    </source>
</evidence>
<dbReference type="PANTHER" id="PTHR19443">
    <property type="entry name" value="HEXOKINASE"/>
    <property type="match status" value="1"/>
</dbReference>
<dbReference type="InterPro" id="IPR022673">
    <property type="entry name" value="Hexokinase_C"/>
</dbReference>
<accession>A0A1Y1V5F3</accession>
<dbReference type="GO" id="GO:0005536">
    <property type="term" value="F:D-glucose binding"/>
    <property type="evidence" value="ECO:0007669"/>
    <property type="project" value="InterPro"/>
</dbReference>
<evidence type="ECO:0000256" key="11">
    <source>
        <dbReference type="ARBA" id="ARBA00048160"/>
    </source>
</evidence>
<dbReference type="GO" id="GO:0006006">
    <property type="term" value="P:glucose metabolic process"/>
    <property type="evidence" value="ECO:0007669"/>
    <property type="project" value="TreeGrafter"/>
</dbReference>
<comment type="catalytic activity">
    <reaction evidence="9">
        <text>a D-hexose + ATP = a D-hexose 6-phosphate + ADP + H(+)</text>
        <dbReference type="Rhea" id="RHEA:22740"/>
        <dbReference type="ChEBI" id="CHEBI:4194"/>
        <dbReference type="ChEBI" id="CHEBI:15378"/>
        <dbReference type="ChEBI" id="CHEBI:30616"/>
        <dbReference type="ChEBI" id="CHEBI:229467"/>
        <dbReference type="ChEBI" id="CHEBI:456216"/>
        <dbReference type="EC" id="2.7.1.1"/>
    </reaction>
    <physiologicalReaction direction="left-to-right" evidence="9">
        <dbReference type="Rhea" id="RHEA:22741"/>
    </physiologicalReaction>
</comment>
<dbReference type="Proteomes" id="UP000193719">
    <property type="component" value="Unassembled WGS sequence"/>
</dbReference>
<comment type="catalytic activity">
    <reaction evidence="10">
        <text>D-fructose + ATP = D-fructose 6-phosphate + ADP + H(+)</text>
        <dbReference type="Rhea" id="RHEA:16125"/>
        <dbReference type="ChEBI" id="CHEBI:15378"/>
        <dbReference type="ChEBI" id="CHEBI:30616"/>
        <dbReference type="ChEBI" id="CHEBI:37721"/>
        <dbReference type="ChEBI" id="CHEBI:61527"/>
        <dbReference type="ChEBI" id="CHEBI:456216"/>
        <dbReference type="EC" id="2.7.1.1"/>
    </reaction>
    <physiologicalReaction direction="left-to-right" evidence="10">
        <dbReference type="Rhea" id="RHEA:16126"/>
    </physiologicalReaction>
</comment>
<dbReference type="GO" id="GO:0006096">
    <property type="term" value="P:glycolytic process"/>
    <property type="evidence" value="ECO:0007669"/>
    <property type="project" value="UniProtKB-UniPathway"/>
</dbReference>
<gene>
    <name evidence="15" type="ORF">BCR36DRAFT_355739</name>
</gene>
<dbReference type="InterPro" id="IPR001312">
    <property type="entry name" value="Hexokinase"/>
</dbReference>
<comment type="caution">
    <text evidence="15">The sequence shown here is derived from an EMBL/GenBank/DDBJ whole genome shotgun (WGS) entry which is preliminary data.</text>
</comment>
<proteinExistence type="inferred from homology"/>
<reference evidence="15 16" key="2">
    <citation type="submission" date="2016-08" db="EMBL/GenBank/DDBJ databases">
        <title>Pervasive Adenine N6-methylation of Active Genes in Fungi.</title>
        <authorList>
            <consortium name="DOE Joint Genome Institute"/>
            <person name="Mondo S.J."/>
            <person name="Dannebaum R.O."/>
            <person name="Kuo R.C."/>
            <person name="Labutti K."/>
            <person name="Haridas S."/>
            <person name="Kuo A."/>
            <person name="Salamov A."/>
            <person name="Ahrendt S.R."/>
            <person name="Lipzen A."/>
            <person name="Sullivan W."/>
            <person name="Andreopoulos W.B."/>
            <person name="Clum A."/>
            <person name="Lindquist E."/>
            <person name="Daum C."/>
            <person name="Ramamoorthy G.K."/>
            <person name="Gryganskyi A."/>
            <person name="Culley D."/>
            <person name="Magnuson J.K."/>
            <person name="James T.Y."/>
            <person name="O'Malley M.A."/>
            <person name="Stajich J.E."/>
            <person name="Spatafora J.W."/>
            <person name="Visel A."/>
            <person name="Grigoriev I.V."/>
        </authorList>
    </citation>
    <scope>NUCLEOTIDE SEQUENCE [LARGE SCALE GENOMIC DNA]</scope>
    <source>
        <strain evidence="16">finn</strain>
    </source>
</reference>
<evidence type="ECO:0000256" key="2">
    <source>
        <dbReference type="ARBA" id="ARBA00005028"/>
    </source>
</evidence>
<keyword evidence="7 12" id="KW-0067">ATP-binding</keyword>
<comment type="similarity">
    <text evidence="3 12">Belongs to the hexokinase family.</text>
</comment>
<dbReference type="EC" id="2.7.1.-" evidence="12"/>
<dbReference type="Pfam" id="PF00349">
    <property type="entry name" value="Hexokinase_1"/>
    <property type="match status" value="1"/>
</dbReference>
<keyword evidence="5 12" id="KW-0547">Nucleotide-binding</keyword>
<dbReference type="GO" id="GO:0004340">
    <property type="term" value="F:glucokinase activity"/>
    <property type="evidence" value="ECO:0007669"/>
    <property type="project" value="TreeGrafter"/>
</dbReference>
<evidence type="ECO:0000256" key="12">
    <source>
        <dbReference type="RuleBase" id="RU362007"/>
    </source>
</evidence>
<evidence type="ECO:0000256" key="7">
    <source>
        <dbReference type="ARBA" id="ARBA00022840"/>
    </source>
</evidence>
<dbReference type="InterPro" id="IPR022672">
    <property type="entry name" value="Hexokinase_N"/>
</dbReference>
<dbReference type="FunFam" id="3.30.420.40:FF:000034">
    <property type="entry name" value="Phosphotransferase"/>
    <property type="match status" value="1"/>
</dbReference>
<organism evidence="15 16">
    <name type="scientific">Piromyces finnis</name>
    <dbReference type="NCBI Taxonomy" id="1754191"/>
    <lineage>
        <taxon>Eukaryota</taxon>
        <taxon>Fungi</taxon>
        <taxon>Fungi incertae sedis</taxon>
        <taxon>Chytridiomycota</taxon>
        <taxon>Chytridiomycota incertae sedis</taxon>
        <taxon>Neocallimastigomycetes</taxon>
        <taxon>Neocallimastigales</taxon>
        <taxon>Neocallimastigaceae</taxon>
        <taxon>Piromyces</taxon>
    </lineage>
</organism>
<dbReference type="GO" id="GO:0005739">
    <property type="term" value="C:mitochondrion"/>
    <property type="evidence" value="ECO:0007669"/>
    <property type="project" value="TreeGrafter"/>
</dbReference>
<dbReference type="OrthoDB" id="419537at2759"/>
<evidence type="ECO:0000313" key="16">
    <source>
        <dbReference type="Proteomes" id="UP000193719"/>
    </source>
</evidence>
<dbReference type="GO" id="GO:0005829">
    <property type="term" value="C:cytosol"/>
    <property type="evidence" value="ECO:0007669"/>
    <property type="project" value="TreeGrafter"/>
</dbReference>
<evidence type="ECO:0000256" key="3">
    <source>
        <dbReference type="ARBA" id="ARBA00009225"/>
    </source>
</evidence>
<protein>
    <recommendedName>
        <fullName evidence="12">Phosphotransferase</fullName>
        <ecNumber evidence="12">2.7.1.-</ecNumber>
    </recommendedName>
</protein>
<dbReference type="GO" id="GO:0001678">
    <property type="term" value="P:intracellular glucose homeostasis"/>
    <property type="evidence" value="ECO:0007669"/>
    <property type="project" value="InterPro"/>
</dbReference>
<dbReference type="GO" id="GO:0008865">
    <property type="term" value="F:fructokinase activity"/>
    <property type="evidence" value="ECO:0007669"/>
    <property type="project" value="TreeGrafter"/>
</dbReference>
<dbReference type="Gene3D" id="3.40.367.20">
    <property type="match status" value="1"/>
</dbReference>
<evidence type="ECO:0000259" key="13">
    <source>
        <dbReference type="Pfam" id="PF00349"/>
    </source>
</evidence>
<evidence type="ECO:0000256" key="5">
    <source>
        <dbReference type="ARBA" id="ARBA00022741"/>
    </source>
</evidence>